<sequence length="103" mass="11871">MYQYLPKKSQQFGIVGHFSILRLICHHPVVHQLVVGFGRAELESLCQSHSRCHSCRVDAEDNWQRPDYSHQFTSRSQLQQSRLGTRYHHLRNISKAIASAGAE</sequence>
<name>A0A081A3E9_PHYNI</name>
<evidence type="ECO:0000313" key="1">
    <source>
        <dbReference type="EMBL" id="ETO73410.1"/>
    </source>
</evidence>
<gene>
    <name evidence="1" type="ORF">F444_10653</name>
</gene>
<evidence type="ECO:0000313" key="2">
    <source>
        <dbReference type="Proteomes" id="UP000028582"/>
    </source>
</evidence>
<protein>
    <submittedName>
        <fullName evidence="1">Uncharacterized protein</fullName>
    </submittedName>
</protein>
<comment type="caution">
    <text evidence="1">The sequence shown here is derived from an EMBL/GenBank/DDBJ whole genome shotgun (WGS) entry which is preliminary data.</text>
</comment>
<dbReference type="EMBL" id="ANJA01001902">
    <property type="protein sequence ID" value="ETO73410.1"/>
    <property type="molecule type" value="Genomic_DNA"/>
</dbReference>
<reference evidence="1 2" key="1">
    <citation type="submission" date="2013-11" db="EMBL/GenBank/DDBJ databases">
        <title>The Genome Sequence of Phytophthora parasitica P1976.</title>
        <authorList>
            <consortium name="The Broad Institute Genomics Platform"/>
            <person name="Russ C."/>
            <person name="Tyler B."/>
            <person name="Panabieres F."/>
            <person name="Shan W."/>
            <person name="Tripathy S."/>
            <person name="Grunwald N."/>
            <person name="Machado M."/>
            <person name="Johnson C.S."/>
            <person name="Walker B."/>
            <person name="Young S."/>
            <person name="Zeng Q."/>
            <person name="Gargeya S."/>
            <person name="Fitzgerald M."/>
            <person name="Haas B."/>
            <person name="Abouelleil A."/>
            <person name="Allen A.W."/>
            <person name="Alvarado L."/>
            <person name="Arachchi H.M."/>
            <person name="Berlin A.M."/>
            <person name="Chapman S.B."/>
            <person name="Gainer-Dewar J."/>
            <person name="Goldberg J."/>
            <person name="Griggs A."/>
            <person name="Gujja S."/>
            <person name="Hansen M."/>
            <person name="Howarth C."/>
            <person name="Imamovic A."/>
            <person name="Ireland A."/>
            <person name="Larimer J."/>
            <person name="McCowan C."/>
            <person name="Murphy C."/>
            <person name="Pearson M."/>
            <person name="Poon T.W."/>
            <person name="Priest M."/>
            <person name="Roberts A."/>
            <person name="Saif S."/>
            <person name="Shea T."/>
            <person name="Sisk P."/>
            <person name="Sykes S."/>
            <person name="Wortman J."/>
            <person name="Nusbaum C."/>
            <person name="Birren B."/>
        </authorList>
    </citation>
    <scope>NUCLEOTIDE SEQUENCE [LARGE SCALE GENOMIC DNA]</scope>
    <source>
        <strain evidence="1 2">P1976</strain>
    </source>
</reference>
<organism evidence="1 2">
    <name type="scientific">Phytophthora nicotianae P1976</name>
    <dbReference type="NCBI Taxonomy" id="1317066"/>
    <lineage>
        <taxon>Eukaryota</taxon>
        <taxon>Sar</taxon>
        <taxon>Stramenopiles</taxon>
        <taxon>Oomycota</taxon>
        <taxon>Peronosporomycetes</taxon>
        <taxon>Peronosporales</taxon>
        <taxon>Peronosporaceae</taxon>
        <taxon>Phytophthora</taxon>
    </lineage>
</organism>
<dbReference type="AlphaFoldDB" id="A0A081A3E9"/>
<proteinExistence type="predicted"/>
<dbReference type="Proteomes" id="UP000028582">
    <property type="component" value="Unassembled WGS sequence"/>
</dbReference>
<accession>A0A081A3E9</accession>